<gene>
    <name evidence="3" type="ORF">GSMUA_342680.1</name>
</gene>
<dbReference type="KEGG" id="mus:103994276"/>
<reference evidence="3" key="1">
    <citation type="submission" date="2021-03" db="EMBL/GenBank/DDBJ databases">
        <authorList>
            <consortium name="Genoscope - CEA"/>
            <person name="William W."/>
        </authorList>
    </citation>
    <scope>NUCLEOTIDE SEQUENCE</scope>
    <source>
        <strain evidence="3">Doubled-haploid Pahang</strain>
    </source>
</reference>
<evidence type="ECO:0000313" key="3">
    <source>
        <dbReference type="EMBL" id="CAG1831014.1"/>
    </source>
</evidence>
<dbReference type="GO" id="GO:0003723">
    <property type="term" value="F:RNA binding"/>
    <property type="evidence" value="ECO:0007669"/>
    <property type="project" value="InterPro"/>
</dbReference>
<dbReference type="PANTHER" id="PTHR47926">
    <property type="entry name" value="PENTATRICOPEPTIDE REPEAT-CONTAINING PROTEIN"/>
    <property type="match status" value="1"/>
</dbReference>
<evidence type="ECO:0000313" key="4">
    <source>
        <dbReference type="EnsemblPlants" id="Ma08_p09090.1"/>
    </source>
</evidence>
<dbReference type="InterPro" id="IPR002885">
    <property type="entry name" value="PPR_rpt"/>
</dbReference>
<accession>A0A804K4J6</accession>
<dbReference type="Pfam" id="PF01535">
    <property type="entry name" value="PPR"/>
    <property type="match status" value="7"/>
</dbReference>
<dbReference type="PROSITE" id="PS51375">
    <property type="entry name" value="PPR"/>
    <property type="match status" value="7"/>
</dbReference>
<dbReference type="GO" id="GO:0009451">
    <property type="term" value="P:RNA modification"/>
    <property type="evidence" value="ECO:0007669"/>
    <property type="project" value="InterPro"/>
</dbReference>
<dbReference type="Pfam" id="PF13041">
    <property type="entry name" value="PPR_2"/>
    <property type="match status" value="2"/>
</dbReference>
<feature type="repeat" description="PPR" evidence="2">
    <location>
        <begin position="79"/>
        <end position="113"/>
    </location>
</feature>
<dbReference type="FunFam" id="1.25.40.10:FF:000184">
    <property type="entry name" value="Pentatricopeptide repeat-containing protein, chloroplastic"/>
    <property type="match status" value="1"/>
</dbReference>
<dbReference type="NCBIfam" id="TIGR00756">
    <property type="entry name" value="PPR"/>
    <property type="match status" value="8"/>
</dbReference>
<dbReference type="FunFam" id="1.25.40.10:FF:000348">
    <property type="entry name" value="Pentatricopeptide repeat-containing protein chloroplastic"/>
    <property type="match status" value="1"/>
</dbReference>
<keyword evidence="5" id="KW-1185">Reference proteome</keyword>
<feature type="repeat" description="PPR" evidence="2">
    <location>
        <begin position="382"/>
        <end position="412"/>
    </location>
</feature>
<dbReference type="OMA" id="GEAVHDY"/>
<evidence type="ECO:0000256" key="1">
    <source>
        <dbReference type="ARBA" id="ARBA00022737"/>
    </source>
</evidence>
<dbReference type="InterPro" id="IPR046848">
    <property type="entry name" value="E_motif"/>
</dbReference>
<sequence>MNLEVISFMVSSHFRWQPRQNIVNLPPMEAIKKLHSHLIVTGLYKHSSSPIFRVLISYALSPPHLTHARRVFEQVQEPNTFLWNTMIRGFARSEAPDDAILFYNLMRAQGVPQDHMSFPFALKACARISAVREGSTVHAHCLKLGFLSDVFVSNSLVHLYSVCGDISRASLVFEEMPARDLVSWNSLICGCSQHGRLRDALGLFEAMQAEGIKADKVTMVNVISACTHLGEWDLAESMVKYIEENSVEVDVYLGNTLIDYYGRQGLVNSAERIFNAMREQNMMTLNSMITTYAKAGDLVSARRIFDSMPERDLISWGSIITGCFQANHFSEALALFQQMQEAEVEPSEIVIVSVLSACAHLGALNLGKWIHNYIRKKKIRADIYVGNSLIDMYSKCGCIMDAFEVFMEMKEKDTLSWNVIVFGLAANGYVNSALEVFTDMLREGFRPDDVTFLGVLNACARSGLVDKGLKYFASMKEVYGLEPQMKHYGCVVDLLSRSGELDKAYNFIKEMPMTPDLIIWRTLLRACHTHGSVDLAEIATEKLNELDPSNNGNYMLLSDTYASGNRWNDSMKVRETMEYTDVQKIPGCSSIEVTNLTDELTAAEMPLMVNKQGVPI</sequence>
<protein>
    <submittedName>
        <fullName evidence="3">(wild Malaysian banana) hypothetical protein</fullName>
    </submittedName>
</protein>
<dbReference type="EnsemblPlants" id="Ma08_t09090.1">
    <property type="protein sequence ID" value="Ma08_p09090.1"/>
    <property type="gene ID" value="Ma08_g09090"/>
</dbReference>
<dbReference type="InterPro" id="IPR011990">
    <property type="entry name" value="TPR-like_helical_dom_sf"/>
</dbReference>
<keyword evidence="1" id="KW-0677">Repeat</keyword>
<proteinExistence type="predicted"/>
<dbReference type="OrthoDB" id="185373at2759"/>
<dbReference type="FunFam" id="1.25.40.10:FF:000427">
    <property type="entry name" value="Pentatricopeptide repeat-containing protein chloroplastic"/>
    <property type="match status" value="1"/>
</dbReference>
<reference evidence="4" key="2">
    <citation type="submission" date="2021-05" db="UniProtKB">
        <authorList>
            <consortium name="EnsemblPlants"/>
        </authorList>
    </citation>
    <scope>IDENTIFICATION</scope>
    <source>
        <strain evidence="4">subsp. malaccensis</strain>
    </source>
</reference>
<name>A0A804K4J6_MUSAM</name>
<dbReference type="PANTHER" id="PTHR47926:SF440">
    <property type="entry name" value="REPEAT-CONTAINING PROTEIN, PUTATIVE-RELATED"/>
    <property type="match status" value="1"/>
</dbReference>
<dbReference type="Proteomes" id="UP000012960">
    <property type="component" value="Unplaced"/>
</dbReference>
<dbReference type="EMBL" id="HG996472">
    <property type="protein sequence ID" value="CAG1831014.1"/>
    <property type="molecule type" value="Genomic_DNA"/>
</dbReference>
<feature type="repeat" description="PPR" evidence="2">
    <location>
        <begin position="250"/>
        <end position="280"/>
    </location>
</feature>
<feature type="repeat" description="PPR" evidence="2">
    <location>
        <begin position="413"/>
        <end position="447"/>
    </location>
</feature>
<evidence type="ECO:0000313" key="5">
    <source>
        <dbReference type="Proteomes" id="UP000012960"/>
    </source>
</evidence>
<feature type="repeat" description="PPR" evidence="2">
    <location>
        <begin position="281"/>
        <end position="311"/>
    </location>
</feature>
<feature type="repeat" description="PPR" evidence="2">
    <location>
        <begin position="180"/>
        <end position="214"/>
    </location>
</feature>
<organism evidence="4 5">
    <name type="scientific">Musa acuminata subsp. malaccensis</name>
    <name type="common">Wild banana</name>
    <name type="synonym">Musa malaccensis</name>
    <dbReference type="NCBI Taxonomy" id="214687"/>
    <lineage>
        <taxon>Eukaryota</taxon>
        <taxon>Viridiplantae</taxon>
        <taxon>Streptophyta</taxon>
        <taxon>Embryophyta</taxon>
        <taxon>Tracheophyta</taxon>
        <taxon>Spermatophyta</taxon>
        <taxon>Magnoliopsida</taxon>
        <taxon>Liliopsida</taxon>
        <taxon>Zingiberales</taxon>
        <taxon>Musaceae</taxon>
        <taxon>Musa</taxon>
    </lineage>
</organism>
<dbReference type="InParanoid" id="A0A804K4J6"/>
<dbReference type="Gene3D" id="1.25.40.10">
    <property type="entry name" value="Tetratricopeptide repeat domain"/>
    <property type="match status" value="4"/>
</dbReference>
<feature type="repeat" description="PPR" evidence="2">
    <location>
        <begin position="312"/>
        <end position="346"/>
    </location>
</feature>
<dbReference type="InterPro" id="IPR046960">
    <property type="entry name" value="PPR_At4g14850-like_plant"/>
</dbReference>
<evidence type="ECO:0000256" key="2">
    <source>
        <dbReference type="PROSITE-ProRule" id="PRU00708"/>
    </source>
</evidence>
<dbReference type="Pfam" id="PF20431">
    <property type="entry name" value="E_motif"/>
    <property type="match status" value="1"/>
</dbReference>
<dbReference type="Gramene" id="Ma08_t09090.1">
    <property type="protein sequence ID" value="Ma08_p09090.1"/>
    <property type="gene ID" value="Ma08_g09090"/>
</dbReference>
<dbReference type="AlphaFoldDB" id="A0A804K4J6"/>